<keyword evidence="5 8" id="KW-0812">Transmembrane</keyword>
<dbReference type="PANTHER" id="PTHR35011">
    <property type="entry name" value="2,3-DIKETO-L-GULONATE TRAP TRANSPORTER SMALL PERMEASE PROTEIN YIAM"/>
    <property type="match status" value="1"/>
</dbReference>
<name>A0A382HN26_9ZZZZ</name>
<feature type="non-terminal residue" evidence="10">
    <location>
        <position position="122"/>
    </location>
</feature>
<evidence type="ECO:0000256" key="6">
    <source>
        <dbReference type="ARBA" id="ARBA00022989"/>
    </source>
</evidence>
<dbReference type="GO" id="GO:0015740">
    <property type="term" value="P:C4-dicarboxylate transport"/>
    <property type="evidence" value="ECO:0007669"/>
    <property type="project" value="TreeGrafter"/>
</dbReference>
<reference evidence="10" key="1">
    <citation type="submission" date="2018-05" db="EMBL/GenBank/DDBJ databases">
        <authorList>
            <person name="Lanie J.A."/>
            <person name="Ng W.-L."/>
            <person name="Kazmierczak K.M."/>
            <person name="Andrzejewski T.M."/>
            <person name="Davidsen T.M."/>
            <person name="Wayne K.J."/>
            <person name="Tettelin H."/>
            <person name="Glass J.I."/>
            <person name="Rusch D."/>
            <person name="Podicherti R."/>
            <person name="Tsui H.-C.T."/>
            <person name="Winkler M.E."/>
        </authorList>
    </citation>
    <scope>NUCLEOTIDE SEQUENCE</scope>
</reference>
<keyword evidence="3" id="KW-1003">Cell membrane</keyword>
<gene>
    <name evidence="10" type="ORF">METZ01_LOCUS241339</name>
</gene>
<evidence type="ECO:0000256" key="4">
    <source>
        <dbReference type="ARBA" id="ARBA00022519"/>
    </source>
</evidence>
<feature type="transmembrane region" description="Helical" evidence="8">
    <location>
        <begin position="12"/>
        <end position="35"/>
    </location>
</feature>
<proteinExistence type="predicted"/>
<evidence type="ECO:0000313" key="10">
    <source>
        <dbReference type="EMBL" id="SVB88485.1"/>
    </source>
</evidence>
<dbReference type="GO" id="GO:0022857">
    <property type="term" value="F:transmembrane transporter activity"/>
    <property type="evidence" value="ECO:0007669"/>
    <property type="project" value="TreeGrafter"/>
</dbReference>
<feature type="domain" description="Tripartite ATP-independent periplasmic transporters DctQ component" evidence="9">
    <location>
        <begin position="27"/>
        <end position="115"/>
    </location>
</feature>
<evidence type="ECO:0000256" key="2">
    <source>
        <dbReference type="ARBA" id="ARBA00022448"/>
    </source>
</evidence>
<keyword evidence="7 8" id="KW-0472">Membrane</keyword>
<dbReference type="InterPro" id="IPR055348">
    <property type="entry name" value="DctQ"/>
</dbReference>
<dbReference type="EMBL" id="UINC01062154">
    <property type="protein sequence ID" value="SVB88485.1"/>
    <property type="molecule type" value="Genomic_DNA"/>
</dbReference>
<protein>
    <recommendedName>
        <fullName evidence="9">Tripartite ATP-independent periplasmic transporters DctQ component domain-containing protein</fullName>
    </recommendedName>
</protein>
<evidence type="ECO:0000256" key="7">
    <source>
        <dbReference type="ARBA" id="ARBA00023136"/>
    </source>
</evidence>
<comment type="subcellular location">
    <subcellularLocation>
        <location evidence="1">Cell inner membrane</location>
        <topology evidence="1">Multi-pass membrane protein</topology>
    </subcellularLocation>
</comment>
<keyword evidence="6 8" id="KW-1133">Transmembrane helix</keyword>
<evidence type="ECO:0000256" key="8">
    <source>
        <dbReference type="SAM" id="Phobius"/>
    </source>
</evidence>
<sequence length="122" mass="13807">MAHFFMRIVAGVRLIAATIVVICFAYMTIAVLAQVFGRYVFNYSISWTEETARFAQAWVILIGAGITMRRGWHVAVDSLPEKLPLRIARALRIVLACGCIWFLSLVFYGSFALIELGWLFEV</sequence>
<dbReference type="AlphaFoldDB" id="A0A382HN26"/>
<feature type="transmembrane region" description="Helical" evidence="8">
    <location>
        <begin position="93"/>
        <end position="120"/>
    </location>
</feature>
<keyword evidence="2" id="KW-0813">Transport</keyword>
<dbReference type="Pfam" id="PF04290">
    <property type="entry name" value="DctQ"/>
    <property type="match status" value="1"/>
</dbReference>
<dbReference type="InterPro" id="IPR007387">
    <property type="entry name" value="TRAP_DctQ"/>
</dbReference>
<dbReference type="PANTHER" id="PTHR35011:SF2">
    <property type="entry name" value="2,3-DIKETO-L-GULONATE TRAP TRANSPORTER SMALL PERMEASE PROTEIN YIAM"/>
    <property type="match status" value="1"/>
</dbReference>
<dbReference type="GO" id="GO:0005886">
    <property type="term" value="C:plasma membrane"/>
    <property type="evidence" value="ECO:0007669"/>
    <property type="project" value="UniProtKB-SubCell"/>
</dbReference>
<evidence type="ECO:0000256" key="5">
    <source>
        <dbReference type="ARBA" id="ARBA00022692"/>
    </source>
</evidence>
<keyword evidence="4" id="KW-0997">Cell inner membrane</keyword>
<evidence type="ECO:0000259" key="9">
    <source>
        <dbReference type="Pfam" id="PF04290"/>
    </source>
</evidence>
<organism evidence="10">
    <name type="scientific">marine metagenome</name>
    <dbReference type="NCBI Taxonomy" id="408172"/>
    <lineage>
        <taxon>unclassified sequences</taxon>
        <taxon>metagenomes</taxon>
        <taxon>ecological metagenomes</taxon>
    </lineage>
</organism>
<evidence type="ECO:0000256" key="3">
    <source>
        <dbReference type="ARBA" id="ARBA00022475"/>
    </source>
</evidence>
<accession>A0A382HN26</accession>
<evidence type="ECO:0000256" key="1">
    <source>
        <dbReference type="ARBA" id="ARBA00004429"/>
    </source>
</evidence>